<dbReference type="PANTHER" id="PTHR23238">
    <property type="entry name" value="RNA BINDING PROTEIN"/>
    <property type="match status" value="1"/>
</dbReference>
<keyword evidence="2 4" id="KW-0694">RNA-binding</keyword>
<evidence type="ECO:0000259" key="6">
    <source>
        <dbReference type="PROSITE" id="PS50102"/>
    </source>
</evidence>
<accession>W7U2M3</accession>
<feature type="domain" description="RRM" evidence="6">
    <location>
        <begin position="94"/>
        <end position="185"/>
    </location>
</feature>
<dbReference type="Proteomes" id="UP000019335">
    <property type="component" value="Chromosome 7"/>
</dbReference>
<evidence type="ECO:0000256" key="1">
    <source>
        <dbReference type="ARBA" id="ARBA00004123"/>
    </source>
</evidence>
<dbReference type="InterPro" id="IPR035979">
    <property type="entry name" value="RBD_domain_sf"/>
</dbReference>
<dbReference type="SUPFAM" id="SSF54928">
    <property type="entry name" value="RNA-binding domain, RBD"/>
    <property type="match status" value="1"/>
</dbReference>
<keyword evidence="8" id="KW-1185">Reference proteome</keyword>
<dbReference type="AlphaFoldDB" id="W7U2M3"/>
<evidence type="ECO:0000313" key="7">
    <source>
        <dbReference type="EMBL" id="EWM27111.1"/>
    </source>
</evidence>
<evidence type="ECO:0000256" key="3">
    <source>
        <dbReference type="ARBA" id="ARBA00023242"/>
    </source>
</evidence>
<evidence type="ECO:0000256" key="2">
    <source>
        <dbReference type="ARBA" id="ARBA00022884"/>
    </source>
</evidence>
<dbReference type="OrthoDB" id="76445at2759"/>
<comment type="caution">
    <text evidence="7">The sequence shown here is derived from an EMBL/GenBank/DDBJ whole genome shotgun (WGS) entry which is preliminary data.</text>
</comment>
<comment type="subcellular location">
    <subcellularLocation>
        <location evidence="1">Nucleus</location>
    </subcellularLocation>
</comment>
<evidence type="ECO:0000256" key="4">
    <source>
        <dbReference type="PROSITE-ProRule" id="PRU00176"/>
    </source>
</evidence>
<dbReference type="GO" id="GO:0003723">
    <property type="term" value="F:RNA binding"/>
    <property type="evidence" value="ECO:0007669"/>
    <property type="project" value="UniProtKB-UniRule"/>
</dbReference>
<keyword evidence="3" id="KW-0539">Nucleus</keyword>
<proteinExistence type="predicted"/>
<dbReference type="InterPro" id="IPR012677">
    <property type="entry name" value="Nucleotide-bd_a/b_plait_sf"/>
</dbReference>
<organism evidence="7 8">
    <name type="scientific">Nannochloropsis gaditana</name>
    <dbReference type="NCBI Taxonomy" id="72520"/>
    <lineage>
        <taxon>Eukaryota</taxon>
        <taxon>Sar</taxon>
        <taxon>Stramenopiles</taxon>
        <taxon>Ochrophyta</taxon>
        <taxon>Eustigmatophyceae</taxon>
        <taxon>Eustigmatales</taxon>
        <taxon>Monodopsidaceae</taxon>
        <taxon>Nannochloropsis</taxon>
    </lineage>
</organism>
<name>W7U2M3_9STRA</name>
<dbReference type="SMART" id="SM00360">
    <property type="entry name" value="RRM"/>
    <property type="match status" value="1"/>
</dbReference>
<dbReference type="EMBL" id="AZIL01000520">
    <property type="protein sequence ID" value="EWM27111.1"/>
    <property type="molecule type" value="Genomic_DNA"/>
</dbReference>
<dbReference type="InterPro" id="IPR034870">
    <property type="entry name" value="TET_fam"/>
</dbReference>
<dbReference type="InterPro" id="IPR000504">
    <property type="entry name" value="RRM_dom"/>
</dbReference>
<dbReference type="GO" id="GO:0005634">
    <property type="term" value="C:nucleus"/>
    <property type="evidence" value="ECO:0007669"/>
    <property type="project" value="UniProtKB-SubCell"/>
</dbReference>
<evidence type="ECO:0000256" key="5">
    <source>
        <dbReference type="SAM" id="MobiDB-lite"/>
    </source>
</evidence>
<dbReference type="GO" id="GO:0006355">
    <property type="term" value="P:regulation of DNA-templated transcription"/>
    <property type="evidence" value="ECO:0007669"/>
    <property type="project" value="InterPro"/>
</dbReference>
<dbReference type="PROSITE" id="PS50102">
    <property type="entry name" value="RRM"/>
    <property type="match status" value="1"/>
</dbReference>
<feature type="region of interest" description="Disordered" evidence="5">
    <location>
        <begin position="1"/>
        <end position="30"/>
    </location>
</feature>
<sequence>MSESKNEAVSAAEAEAPAAPPEPEEPAEDPNEVVRFLTHLSPTYAEAAKALVAAGVETVADLAGLEYRDLGSYGLPQDIRDKLGRVLDKLRVNGTVFISGLNPATTEAEIAEYFGQIGIVKKMKQKRGYPDQWPYKIKMYRDDSGKSKGECVLTYEEPNSAHASISFFHGTELAGRKLKVSMVSYGEDEEGGNQGGAEETGGIGRIETAMRHRQEEGVAGSQLLIRITQ</sequence>
<reference evidence="7 8" key="1">
    <citation type="journal article" date="2014" name="Mol. Plant">
        <title>Chromosome Scale Genome Assembly and Transcriptome Profiling of Nannochloropsis gaditana in Nitrogen Depletion.</title>
        <authorList>
            <person name="Corteggiani Carpinelli E."/>
            <person name="Telatin A."/>
            <person name="Vitulo N."/>
            <person name="Forcato C."/>
            <person name="D'Angelo M."/>
            <person name="Schiavon R."/>
            <person name="Vezzi A."/>
            <person name="Giacometti G.M."/>
            <person name="Morosinotto T."/>
            <person name="Valle G."/>
        </authorList>
    </citation>
    <scope>NUCLEOTIDE SEQUENCE [LARGE SCALE GENOMIC DNA]</scope>
    <source>
        <strain evidence="7 8">B-31</strain>
    </source>
</reference>
<protein>
    <submittedName>
        <fullName evidence="7">Tbp-associated factor 15b</fullName>
    </submittedName>
</protein>
<dbReference type="Gene3D" id="3.30.70.330">
    <property type="match status" value="1"/>
</dbReference>
<evidence type="ECO:0000313" key="8">
    <source>
        <dbReference type="Proteomes" id="UP000019335"/>
    </source>
</evidence>
<gene>
    <name evidence="7" type="ORF">Naga_100046g27</name>
</gene>